<reference evidence="1 2" key="1">
    <citation type="submission" date="2023-09" db="EMBL/GenBank/DDBJ databases">
        <authorList>
            <person name="Rey-Velasco X."/>
        </authorList>
    </citation>
    <scope>NUCLEOTIDE SEQUENCE [LARGE SCALE GENOMIC DNA]</scope>
    <source>
        <strain evidence="1 2">P117</strain>
    </source>
</reference>
<gene>
    <name evidence="1" type="ORF">RM552_08670</name>
</gene>
<dbReference type="Proteomes" id="UP001253545">
    <property type="component" value="Unassembled WGS sequence"/>
</dbReference>
<dbReference type="EMBL" id="JAVRHX010000002">
    <property type="protein sequence ID" value="MDT0594910.1"/>
    <property type="molecule type" value="Genomic_DNA"/>
</dbReference>
<proteinExistence type="predicted"/>
<name>A0ABU2ZQL3_9ALTE</name>
<evidence type="ECO:0008006" key="3">
    <source>
        <dbReference type="Google" id="ProtNLM"/>
    </source>
</evidence>
<comment type="caution">
    <text evidence="1">The sequence shown here is derived from an EMBL/GenBank/DDBJ whole genome shotgun (WGS) entry which is preliminary data.</text>
</comment>
<evidence type="ECO:0000313" key="2">
    <source>
        <dbReference type="Proteomes" id="UP001253545"/>
    </source>
</evidence>
<sequence length="147" mass="16590">MKLSLKLLTICFCIGIILFSIERFFLPFERMQLYGVWLTTSAELESKRDSPFNNPQLEELATMLKTSETNSFAQSVALDLSKLVSQSPLIKEQLLVLSENHPDKFVRCQIKNQLASGMSITLITGEGENRVSSTFVDLPNQECFPNP</sequence>
<organism evidence="1 2">
    <name type="scientific">Glaciecola petra</name>
    <dbReference type="NCBI Taxonomy" id="3075602"/>
    <lineage>
        <taxon>Bacteria</taxon>
        <taxon>Pseudomonadati</taxon>
        <taxon>Pseudomonadota</taxon>
        <taxon>Gammaproteobacteria</taxon>
        <taxon>Alteromonadales</taxon>
        <taxon>Alteromonadaceae</taxon>
        <taxon>Glaciecola</taxon>
    </lineage>
</organism>
<protein>
    <recommendedName>
        <fullName evidence="3">DUF2939 domain-containing protein</fullName>
    </recommendedName>
</protein>
<keyword evidence="2" id="KW-1185">Reference proteome</keyword>
<accession>A0ABU2ZQL3</accession>
<dbReference type="RefSeq" id="WP_311368430.1">
    <property type="nucleotide sequence ID" value="NZ_JAVRHX010000002.1"/>
</dbReference>
<evidence type="ECO:0000313" key="1">
    <source>
        <dbReference type="EMBL" id="MDT0594910.1"/>
    </source>
</evidence>